<dbReference type="SMART" id="SM00867">
    <property type="entry name" value="YceI"/>
    <property type="match status" value="1"/>
</dbReference>
<reference evidence="3" key="1">
    <citation type="journal article" date="2014" name="Int. J. Syst. Evol. Microbiol.">
        <title>Complete genome sequence of Corynebacterium casei LMG S-19264T (=DSM 44701T), isolated from a smear-ripened cheese.</title>
        <authorList>
            <consortium name="US DOE Joint Genome Institute (JGI-PGF)"/>
            <person name="Walter F."/>
            <person name="Albersmeier A."/>
            <person name="Kalinowski J."/>
            <person name="Ruckert C."/>
        </authorList>
    </citation>
    <scope>NUCLEOTIDE SEQUENCE</scope>
    <source>
        <strain evidence="3">CGMCC 1.12924</strain>
    </source>
</reference>
<feature type="domain" description="Lipid/polyisoprenoid-binding YceI-like" evidence="2">
    <location>
        <begin position="24"/>
        <end position="191"/>
    </location>
</feature>
<proteinExistence type="predicted"/>
<accession>A0A8J2VAH6</accession>
<evidence type="ECO:0000259" key="2">
    <source>
        <dbReference type="SMART" id="SM00867"/>
    </source>
</evidence>
<evidence type="ECO:0000313" key="3">
    <source>
        <dbReference type="EMBL" id="GGD91598.1"/>
    </source>
</evidence>
<dbReference type="PANTHER" id="PTHR34406:SF1">
    <property type="entry name" value="PROTEIN YCEI"/>
    <property type="match status" value="1"/>
</dbReference>
<evidence type="ECO:0000256" key="1">
    <source>
        <dbReference type="SAM" id="SignalP"/>
    </source>
</evidence>
<feature type="chain" id="PRO_5035150320" description="Lipid/polyisoprenoid-binding YceI-like domain-containing protein" evidence="1">
    <location>
        <begin position="23"/>
        <end position="191"/>
    </location>
</feature>
<dbReference type="InterPro" id="IPR007372">
    <property type="entry name" value="Lipid/polyisoprenoid-bd_YceI"/>
</dbReference>
<organism evidence="3 4">
    <name type="scientific">Planktosalinus lacus</name>
    <dbReference type="NCBI Taxonomy" id="1526573"/>
    <lineage>
        <taxon>Bacteria</taxon>
        <taxon>Pseudomonadati</taxon>
        <taxon>Bacteroidota</taxon>
        <taxon>Flavobacteriia</taxon>
        <taxon>Flavobacteriales</taxon>
        <taxon>Flavobacteriaceae</taxon>
        <taxon>Planktosalinus</taxon>
    </lineage>
</organism>
<reference evidence="3" key="2">
    <citation type="submission" date="2020-09" db="EMBL/GenBank/DDBJ databases">
        <authorList>
            <person name="Sun Q."/>
            <person name="Zhou Y."/>
        </authorList>
    </citation>
    <scope>NUCLEOTIDE SEQUENCE</scope>
    <source>
        <strain evidence="3">CGMCC 1.12924</strain>
    </source>
</reference>
<evidence type="ECO:0000313" key="4">
    <source>
        <dbReference type="Proteomes" id="UP000652231"/>
    </source>
</evidence>
<dbReference type="Proteomes" id="UP000652231">
    <property type="component" value="Unassembled WGS sequence"/>
</dbReference>
<keyword evidence="4" id="KW-1185">Reference proteome</keyword>
<dbReference type="SUPFAM" id="SSF101874">
    <property type="entry name" value="YceI-like"/>
    <property type="match status" value="1"/>
</dbReference>
<protein>
    <recommendedName>
        <fullName evidence="2">Lipid/polyisoprenoid-binding YceI-like domain-containing protein</fullName>
    </recommendedName>
</protein>
<name>A0A8J2VAH6_9FLAO</name>
<dbReference type="AlphaFoldDB" id="A0A8J2VAH6"/>
<dbReference type="EMBL" id="BMGK01000005">
    <property type="protein sequence ID" value="GGD91598.1"/>
    <property type="molecule type" value="Genomic_DNA"/>
</dbReference>
<dbReference type="RefSeq" id="WP_188441005.1">
    <property type="nucleotide sequence ID" value="NZ_BMGK01000005.1"/>
</dbReference>
<keyword evidence="1" id="KW-0732">Signal</keyword>
<gene>
    <name evidence="3" type="ORF">GCM10011312_14220</name>
</gene>
<dbReference type="InterPro" id="IPR036761">
    <property type="entry name" value="TTHA0802/YceI-like_sf"/>
</dbReference>
<feature type="signal peptide" evidence="1">
    <location>
        <begin position="1"/>
        <end position="22"/>
    </location>
</feature>
<dbReference type="Gene3D" id="2.40.128.110">
    <property type="entry name" value="Lipid/polyisoprenoid-binding, YceI-like"/>
    <property type="match status" value="1"/>
</dbReference>
<sequence>MKTLKNLAIIFLAVFITQQINAQTAKVNSASSNMTVFGTSNIHDWDMKAEKMSGDATFTIEDDKLSAIDKLTYSVEVESLKSGKSGMDKNAYNALDTKKHKTINYKLTKVNKIIDKGSNNYTLETTGNLSIAGQTKQVPITFNVKVNGNKLTFAGKVKINMTHYNVEPPKALMGTVKTGEDITLDFEVLYN</sequence>
<comment type="caution">
    <text evidence="3">The sequence shown here is derived from an EMBL/GenBank/DDBJ whole genome shotgun (WGS) entry which is preliminary data.</text>
</comment>
<dbReference type="Pfam" id="PF04264">
    <property type="entry name" value="YceI"/>
    <property type="match status" value="1"/>
</dbReference>
<dbReference type="PANTHER" id="PTHR34406">
    <property type="entry name" value="PROTEIN YCEI"/>
    <property type="match status" value="1"/>
</dbReference>